<proteinExistence type="predicted"/>
<sequence length="238" mass="26611">MATPPPLERRTDTYAGRSLDVLRAMVRDGQLQPGQRLNEVELARALGISRGPLREAIQRLASEGLLNVVPHRGAYVRTFDADELRDLYELRTALETHAVRLAARRADNEDLRDLDDLLRATEEVLESDVDTAYPGELDFHHRVVALSGNQSILRAFADANNQIQLARSRSGRQPRRARDAFKEHREVLRALAGGDAELAARLMDEHLQHSLENALSLFENTVPDSPSGLAGRLEDEEL</sequence>
<dbReference type="GO" id="GO:0003700">
    <property type="term" value="F:DNA-binding transcription factor activity"/>
    <property type="evidence" value="ECO:0007669"/>
    <property type="project" value="InterPro"/>
</dbReference>
<evidence type="ECO:0000259" key="4">
    <source>
        <dbReference type="PROSITE" id="PS50949"/>
    </source>
</evidence>
<evidence type="ECO:0000313" key="5">
    <source>
        <dbReference type="EMBL" id="WIX82388.1"/>
    </source>
</evidence>
<feature type="domain" description="HTH gntR-type" evidence="4">
    <location>
        <begin position="12"/>
        <end position="79"/>
    </location>
</feature>
<dbReference type="GO" id="GO:0043565">
    <property type="term" value="F:sequence-specific DNA binding"/>
    <property type="evidence" value="ECO:0007669"/>
    <property type="project" value="InterPro"/>
</dbReference>
<dbReference type="Pfam" id="PF00392">
    <property type="entry name" value="GntR"/>
    <property type="match status" value="1"/>
</dbReference>
<dbReference type="AlphaFoldDB" id="A0A9Y2MZ95"/>
<dbReference type="InterPro" id="IPR011711">
    <property type="entry name" value="GntR_C"/>
</dbReference>
<gene>
    <name evidence="5" type="ORF">QRX50_17285</name>
</gene>
<reference evidence="5 6" key="1">
    <citation type="submission" date="2023-06" db="EMBL/GenBank/DDBJ databases">
        <authorList>
            <person name="Oyuntsetseg B."/>
            <person name="Kim S.B."/>
        </authorList>
    </citation>
    <scope>NUCLEOTIDE SEQUENCE [LARGE SCALE GENOMIC DNA]</scope>
    <source>
        <strain evidence="5 6">2-15</strain>
    </source>
</reference>
<dbReference type="SMART" id="SM00345">
    <property type="entry name" value="HTH_GNTR"/>
    <property type="match status" value="1"/>
</dbReference>
<dbReference type="InterPro" id="IPR036390">
    <property type="entry name" value="WH_DNA-bd_sf"/>
</dbReference>
<evidence type="ECO:0000313" key="6">
    <source>
        <dbReference type="Proteomes" id="UP001236014"/>
    </source>
</evidence>
<accession>A0A9Y2MZ95</accession>
<keyword evidence="6" id="KW-1185">Reference proteome</keyword>
<evidence type="ECO:0000256" key="2">
    <source>
        <dbReference type="ARBA" id="ARBA00023125"/>
    </source>
</evidence>
<dbReference type="PRINTS" id="PR00035">
    <property type="entry name" value="HTHGNTR"/>
</dbReference>
<keyword evidence="2" id="KW-0238">DNA-binding</keyword>
<dbReference type="SUPFAM" id="SSF48008">
    <property type="entry name" value="GntR ligand-binding domain-like"/>
    <property type="match status" value="1"/>
</dbReference>
<dbReference type="PROSITE" id="PS50949">
    <property type="entry name" value="HTH_GNTR"/>
    <property type="match status" value="1"/>
</dbReference>
<dbReference type="EMBL" id="CP127294">
    <property type="protein sequence ID" value="WIX82388.1"/>
    <property type="molecule type" value="Genomic_DNA"/>
</dbReference>
<keyword evidence="1" id="KW-0805">Transcription regulation</keyword>
<dbReference type="KEGG" id="acab:QRX50_17285"/>
<evidence type="ECO:0000256" key="1">
    <source>
        <dbReference type="ARBA" id="ARBA00023015"/>
    </source>
</evidence>
<dbReference type="RefSeq" id="WP_285972959.1">
    <property type="nucleotide sequence ID" value="NZ_CP127294.1"/>
</dbReference>
<dbReference type="CDD" id="cd07377">
    <property type="entry name" value="WHTH_GntR"/>
    <property type="match status" value="1"/>
</dbReference>
<dbReference type="InterPro" id="IPR000485">
    <property type="entry name" value="AsnC-type_HTH_dom"/>
</dbReference>
<dbReference type="Gene3D" id="1.20.120.530">
    <property type="entry name" value="GntR ligand-binding domain-like"/>
    <property type="match status" value="1"/>
</dbReference>
<dbReference type="Gene3D" id="1.10.10.10">
    <property type="entry name" value="Winged helix-like DNA-binding domain superfamily/Winged helix DNA-binding domain"/>
    <property type="match status" value="1"/>
</dbReference>
<dbReference type="PANTHER" id="PTHR43537:SF5">
    <property type="entry name" value="UXU OPERON TRANSCRIPTIONAL REGULATOR"/>
    <property type="match status" value="1"/>
</dbReference>
<keyword evidence="3" id="KW-0804">Transcription</keyword>
<protein>
    <submittedName>
        <fullName evidence="5">GntR family transcriptional regulator</fullName>
    </submittedName>
</protein>
<evidence type="ECO:0000256" key="3">
    <source>
        <dbReference type="ARBA" id="ARBA00023163"/>
    </source>
</evidence>
<dbReference type="SUPFAM" id="SSF46785">
    <property type="entry name" value="Winged helix' DNA-binding domain"/>
    <property type="match status" value="1"/>
</dbReference>
<dbReference type="InterPro" id="IPR036388">
    <property type="entry name" value="WH-like_DNA-bd_sf"/>
</dbReference>
<dbReference type="PRINTS" id="PR00033">
    <property type="entry name" value="HTHASNC"/>
</dbReference>
<dbReference type="SMART" id="SM00895">
    <property type="entry name" value="FCD"/>
    <property type="match status" value="1"/>
</dbReference>
<name>A0A9Y2MZ95_9PSEU</name>
<dbReference type="InterPro" id="IPR000524">
    <property type="entry name" value="Tscrpt_reg_HTH_GntR"/>
</dbReference>
<dbReference type="PANTHER" id="PTHR43537">
    <property type="entry name" value="TRANSCRIPTIONAL REGULATOR, GNTR FAMILY"/>
    <property type="match status" value="1"/>
</dbReference>
<dbReference type="Proteomes" id="UP001236014">
    <property type="component" value="Chromosome"/>
</dbReference>
<dbReference type="InterPro" id="IPR008920">
    <property type="entry name" value="TF_FadR/GntR_C"/>
</dbReference>
<dbReference type="Pfam" id="PF07729">
    <property type="entry name" value="FCD"/>
    <property type="match status" value="1"/>
</dbReference>
<organism evidence="5 6">
    <name type="scientific">Amycolatopsis carbonis</name>
    <dbReference type="NCBI Taxonomy" id="715471"/>
    <lineage>
        <taxon>Bacteria</taxon>
        <taxon>Bacillati</taxon>
        <taxon>Actinomycetota</taxon>
        <taxon>Actinomycetes</taxon>
        <taxon>Pseudonocardiales</taxon>
        <taxon>Pseudonocardiaceae</taxon>
        <taxon>Amycolatopsis</taxon>
    </lineage>
</organism>